<protein>
    <submittedName>
        <fullName evidence="2">Uncharacterized protein</fullName>
    </submittedName>
</protein>
<dbReference type="AlphaFoldDB" id="X1BE41"/>
<dbReference type="EMBL" id="BART01015276">
    <property type="protein sequence ID" value="GAG82398.1"/>
    <property type="molecule type" value="Genomic_DNA"/>
</dbReference>
<feature type="transmembrane region" description="Helical" evidence="1">
    <location>
        <begin position="82"/>
        <end position="107"/>
    </location>
</feature>
<evidence type="ECO:0000256" key="1">
    <source>
        <dbReference type="SAM" id="Phobius"/>
    </source>
</evidence>
<name>X1BE41_9ZZZZ</name>
<keyword evidence="1" id="KW-0472">Membrane</keyword>
<keyword evidence="1" id="KW-1133">Transmembrane helix</keyword>
<organism evidence="2">
    <name type="scientific">marine sediment metagenome</name>
    <dbReference type="NCBI Taxonomy" id="412755"/>
    <lineage>
        <taxon>unclassified sequences</taxon>
        <taxon>metagenomes</taxon>
        <taxon>ecological metagenomes</taxon>
    </lineage>
</organism>
<keyword evidence="1" id="KW-0812">Transmembrane</keyword>
<accession>X1BE41</accession>
<feature type="non-terminal residue" evidence="2">
    <location>
        <position position="1"/>
    </location>
</feature>
<sequence length="109" mass="12844">PRLLFEGKKDNILAYPLYEIIHKNSKGYIVGDTNYGKQDLTLVTKIAGAEQVAKLLKDNYEEWEKPKHMMIMIKNADLEFHLLYIFFFSFFSILPHIKINCIIKFIFKS</sequence>
<comment type="caution">
    <text evidence="2">The sequence shown here is derived from an EMBL/GenBank/DDBJ whole genome shotgun (WGS) entry which is preliminary data.</text>
</comment>
<gene>
    <name evidence="2" type="ORF">S01H4_29712</name>
</gene>
<proteinExistence type="predicted"/>
<reference evidence="2" key="1">
    <citation type="journal article" date="2014" name="Front. Microbiol.">
        <title>High frequency of phylogenetically diverse reductive dehalogenase-homologous genes in deep subseafloor sedimentary metagenomes.</title>
        <authorList>
            <person name="Kawai M."/>
            <person name="Futagami T."/>
            <person name="Toyoda A."/>
            <person name="Takaki Y."/>
            <person name="Nishi S."/>
            <person name="Hori S."/>
            <person name="Arai W."/>
            <person name="Tsubouchi T."/>
            <person name="Morono Y."/>
            <person name="Uchiyama I."/>
            <person name="Ito T."/>
            <person name="Fujiyama A."/>
            <person name="Inagaki F."/>
            <person name="Takami H."/>
        </authorList>
    </citation>
    <scope>NUCLEOTIDE SEQUENCE</scope>
    <source>
        <strain evidence="2">Expedition CK06-06</strain>
    </source>
</reference>
<evidence type="ECO:0000313" key="2">
    <source>
        <dbReference type="EMBL" id="GAG82398.1"/>
    </source>
</evidence>